<dbReference type="Pfam" id="PF22621">
    <property type="entry name" value="CurL-like_PKS_C"/>
    <property type="match status" value="1"/>
</dbReference>
<dbReference type="InterPro" id="IPR020807">
    <property type="entry name" value="PKS_DH"/>
</dbReference>
<dbReference type="GO" id="GO:0006633">
    <property type="term" value="P:fatty acid biosynthetic process"/>
    <property type="evidence" value="ECO:0007669"/>
    <property type="project" value="TreeGrafter"/>
</dbReference>
<dbReference type="InterPro" id="IPR014031">
    <property type="entry name" value="Ketoacyl_synth_C"/>
</dbReference>
<evidence type="ECO:0000256" key="6">
    <source>
        <dbReference type="ARBA" id="ARBA00023268"/>
    </source>
</evidence>
<feature type="region of interest" description="N-terminal hotdog fold" evidence="8">
    <location>
        <begin position="979"/>
        <end position="1117"/>
    </location>
</feature>
<protein>
    <recommendedName>
        <fullName evidence="15">Carrier domain-containing protein</fullName>
    </recommendedName>
</protein>
<keyword evidence="5" id="KW-0560">Oxidoreductase</keyword>
<feature type="compositionally biased region" description="Basic and acidic residues" evidence="9">
    <location>
        <begin position="2456"/>
        <end position="2480"/>
    </location>
</feature>
<dbReference type="Pfam" id="PF21089">
    <property type="entry name" value="PKS_DH_N"/>
    <property type="match status" value="1"/>
</dbReference>
<dbReference type="InterPro" id="IPR039551">
    <property type="entry name" value="Cho/carn_acyl_trans"/>
</dbReference>
<dbReference type="Gene3D" id="1.10.275.20">
    <property type="entry name" value="Choline/Carnitine o-acyltransferase"/>
    <property type="match status" value="1"/>
</dbReference>
<dbReference type="Gene3D" id="3.40.50.720">
    <property type="entry name" value="NAD(P)-binding Rossmann-like Domain"/>
    <property type="match status" value="1"/>
</dbReference>
<feature type="compositionally biased region" description="Low complexity" evidence="9">
    <location>
        <begin position="476"/>
        <end position="495"/>
    </location>
</feature>
<evidence type="ECO:0000256" key="1">
    <source>
        <dbReference type="ARBA" id="ARBA00022450"/>
    </source>
</evidence>
<evidence type="ECO:0000313" key="13">
    <source>
        <dbReference type="EMBL" id="KAH7030733.1"/>
    </source>
</evidence>
<evidence type="ECO:0000259" key="10">
    <source>
        <dbReference type="PROSITE" id="PS50075"/>
    </source>
</evidence>
<dbReference type="Gene3D" id="3.30.559.70">
    <property type="entry name" value="Choline/Carnitine o-acyltransferase, domain 2"/>
    <property type="match status" value="1"/>
</dbReference>
<dbReference type="SMART" id="SM00823">
    <property type="entry name" value="PKS_PP"/>
    <property type="match status" value="1"/>
</dbReference>
<feature type="domain" description="PKS/mFAS DH" evidence="12">
    <location>
        <begin position="979"/>
        <end position="1305"/>
    </location>
</feature>
<organism evidence="13 14">
    <name type="scientific">Microdochium trichocladiopsis</name>
    <dbReference type="NCBI Taxonomy" id="1682393"/>
    <lineage>
        <taxon>Eukaryota</taxon>
        <taxon>Fungi</taxon>
        <taxon>Dikarya</taxon>
        <taxon>Ascomycota</taxon>
        <taxon>Pezizomycotina</taxon>
        <taxon>Sordariomycetes</taxon>
        <taxon>Xylariomycetidae</taxon>
        <taxon>Xylariales</taxon>
        <taxon>Microdochiaceae</taxon>
        <taxon>Microdochium</taxon>
    </lineage>
</organism>
<dbReference type="SUPFAM" id="SSF53901">
    <property type="entry name" value="Thiolase-like"/>
    <property type="match status" value="1"/>
</dbReference>
<reference evidence="13" key="1">
    <citation type="journal article" date="2021" name="Nat. Commun.">
        <title>Genetic determinants of endophytism in the Arabidopsis root mycobiome.</title>
        <authorList>
            <person name="Mesny F."/>
            <person name="Miyauchi S."/>
            <person name="Thiergart T."/>
            <person name="Pickel B."/>
            <person name="Atanasova L."/>
            <person name="Karlsson M."/>
            <person name="Huettel B."/>
            <person name="Barry K.W."/>
            <person name="Haridas S."/>
            <person name="Chen C."/>
            <person name="Bauer D."/>
            <person name="Andreopoulos W."/>
            <person name="Pangilinan J."/>
            <person name="LaButti K."/>
            <person name="Riley R."/>
            <person name="Lipzen A."/>
            <person name="Clum A."/>
            <person name="Drula E."/>
            <person name="Henrissat B."/>
            <person name="Kohler A."/>
            <person name="Grigoriev I.V."/>
            <person name="Martin F.M."/>
            <person name="Hacquard S."/>
        </authorList>
    </citation>
    <scope>NUCLEOTIDE SEQUENCE</scope>
    <source>
        <strain evidence="13">MPI-CAGE-CH-0230</strain>
    </source>
</reference>
<dbReference type="InterPro" id="IPR056501">
    <property type="entry name" value="NAD-bd_HRPKS_sdrA"/>
</dbReference>
<dbReference type="Gene3D" id="3.90.180.10">
    <property type="entry name" value="Medium-chain alcohol dehydrogenases, catalytic domain"/>
    <property type="match status" value="1"/>
</dbReference>
<dbReference type="InterPro" id="IPR001227">
    <property type="entry name" value="Ac_transferase_dom_sf"/>
</dbReference>
<dbReference type="Pfam" id="PF08659">
    <property type="entry name" value="KR"/>
    <property type="match status" value="1"/>
</dbReference>
<dbReference type="OrthoDB" id="329835at2759"/>
<dbReference type="Pfam" id="PF23297">
    <property type="entry name" value="ACP_SdgA_C"/>
    <property type="match status" value="1"/>
</dbReference>
<dbReference type="InterPro" id="IPR009081">
    <property type="entry name" value="PP-bd_ACP"/>
</dbReference>
<dbReference type="InterPro" id="IPR049900">
    <property type="entry name" value="PKS_mFAS_DH"/>
</dbReference>
<dbReference type="InterPro" id="IPR023213">
    <property type="entry name" value="CAT-like_dom_sf"/>
</dbReference>
<dbReference type="InterPro" id="IPR014030">
    <property type="entry name" value="Ketoacyl_synth_N"/>
</dbReference>
<dbReference type="InterPro" id="IPR042572">
    <property type="entry name" value="Carn_acyl_trans_N"/>
</dbReference>
<dbReference type="SMART" id="SM00829">
    <property type="entry name" value="PKS_ER"/>
    <property type="match status" value="1"/>
</dbReference>
<dbReference type="PANTHER" id="PTHR43775:SF22">
    <property type="entry name" value="SYNTHASE, PUTATIVE (JCVI)-RELATED"/>
    <property type="match status" value="1"/>
</dbReference>
<dbReference type="SUPFAM" id="SSF47336">
    <property type="entry name" value="ACP-like"/>
    <property type="match status" value="1"/>
</dbReference>
<dbReference type="Gene3D" id="3.40.47.10">
    <property type="match status" value="1"/>
</dbReference>
<dbReference type="GO" id="GO:0044550">
    <property type="term" value="P:secondary metabolite biosynthetic process"/>
    <property type="evidence" value="ECO:0007669"/>
    <property type="project" value="TreeGrafter"/>
</dbReference>
<feature type="active site" description="Proton donor; for dehydratase activity" evidence="8">
    <location>
        <position position="1214"/>
    </location>
</feature>
<dbReference type="GO" id="GO:0031177">
    <property type="term" value="F:phosphopantetheine binding"/>
    <property type="evidence" value="ECO:0007669"/>
    <property type="project" value="InterPro"/>
</dbReference>
<dbReference type="InterPro" id="IPR013217">
    <property type="entry name" value="Methyltransf_12"/>
</dbReference>
<evidence type="ECO:0000256" key="3">
    <source>
        <dbReference type="ARBA" id="ARBA00022679"/>
    </source>
</evidence>
<dbReference type="PROSITE" id="PS52004">
    <property type="entry name" value="KS3_2"/>
    <property type="match status" value="1"/>
</dbReference>
<dbReference type="SUPFAM" id="SSF52777">
    <property type="entry name" value="CoA-dependent acyltransferases"/>
    <property type="match status" value="2"/>
</dbReference>
<dbReference type="GO" id="GO:0004312">
    <property type="term" value="F:fatty acid synthase activity"/>
    <property type="evidence" value="ECO:0007669"/>
    <property type="project" value="TreeGrafter"/>
</dbReference>
<dbReference type="Pfam" id="PF08242">
    <property type="entry name" value="Methyltransf_12"/>
    <property type="match status" value="1"/>
</dbReference>
<dbReference type="Pfam" id="PF00755">
    <property type="entry name" value="Carn_acyltransf"/>
    <property type="match status" value="1"/>
</dbReference>
<dbReference type="InterPro" id="IPR057326">
    <property type="entry name" value="KR_dom"/>
</dbReference>
<dbReference type="Pfam" id="PF00109">
    <property type="entry name" value="ketoacyl-synt"/>
    <property type="match status" value="1"/>
</dbReference>
<evidence type="ECO:0000256" key="9">
    <source>
        <dbReference type="SAM" id="MobiDB-lite"/>
    </source>
</evidence>
<dbReference type="Gene3D" id="3.40.366.10">
    <property type="entry name" value="Malonyl-Coenzyme A Acyl Carrier Protein, domain 2"/>
    <property type="match status" value="1"/>
</dbReference>
<dbReference type="FunFam" id="3.40.50.720:FF:000209">
    <property type="entry name" value="Polyketide synthase Pks12"/>
    <property type="match status" value="1"/>
</dbReference>
<dbReference type="InterPro" id="IPR016039">
    <property type="entry name" value="Thiolase-like"/>
</dbReference>
<keyword evidence="1" id="KW-0596">Phosphopantetheine</keyword>
<dbReference type="Gene3D" id="3.40.50.150">
    <property type="entry name" value="Vaccinia Virus protein VP39"/>
    <property type="match status" value="1"/>
</dbReference>
<evidence type="ECO:0000256" key="7">
    <source>
        <dbReference type="ARBA" id="ARBA00023315"/>
    </source>
</evidence>
<keyword evidence="2" id="KW-0597">Phosphoprotein</keyword>
<dbReference type="InterPro" id="IPR011032">
    <property type="entry name" value="GroES-like_sf"/>
</dbReference>
<dbReference type="SMART" id="SM00822">
    <property type="entry name" value="PKS_KR"/>
    <property type="match status" value="1"/>
</dbReference>
<evidence type="ECO:0000256" key="4">
    <source>
        <dbReference type="ARBA" id="ARBA00022857"/>
    </source>
</evidence>
<feature type="region of interest" description="Disordered" evidence="9">
    <location>
        <begin position="446"/>
        <end position="495"/>
    </location>
</feature>
<gene>
    <name evidence="13" type="ORF">B0I36DRAFT_288346</name>
</gene>
<dbReference type="CDD" id="cd02440">
    <property type="entry name" value="AdoMet_MTases"/>
    <property type="match status" value="1"/>
</dbReference>
<feature type="domain" description="Ketosynthase family 3 (KS3)" evidence="11">
    <location>
        <begin position="4"/>
        <end position="431"/>
    </location>
</feature>
<dbReference type="InterPro" id="IPR013968">
    <property type="entry name" value="PKS_KR"/>
</dbReference>
<dbReference type="GO" id="GO:1901336">
    <property type="term" value="P:lactone biosynthetic process"/>
    <property type="evidence" value="ECO:0007669"/>
    <property type="project" value="UniProtKB-ARBA"/>
</dbReference>
<keyword evidence="7" id="KW-0012">Acyltransferase</keyword>
<dbReference type="InterPro" id="IPR020843">
    <property type="entry name" value="ER"/>
</dbReference>
<feature type="region of interest" description="C-terminal hotdog fold" evidence="8">
    <location>
        <begin position="1149"/>
        <end position="1305"/>
    </location>
</feature>
<evidence type="ECO:0000256" key="5">
    <source>
        <dbReference type="ARBA" id="ARBA00023002"/>
    </source>
</evidence>
<proteinExistence type="predicted"/>
<dbReference type="CDD" id="cd05195">
    <property type="entry name" value="enoyl_red"/>
    <property type="match status" value="1"/>
</dbReference>
<dbReference type="EMBL" id="JAGTJQ010000005">
    <property type="protein sequence ID" value="KAH7030733.1"/>
    <property type="molecule type" value="Genomic_DNA"/>
</dbReference>
<dbReference type="InterPro" id="IPR016035">
    <property type="entry name" value="Acyl_Trfase/lysoPLipase"/>
</dbReference>
<dbReference type="Gene3D" id="3.30.559.10">
    <property type="entry name" value="Chloramphenicol acetyltransferase-like domain"/>
    <property type="match status" value="1"/>
</dbReference>
<keyword evidence="4" id="KW-0521">NADP</keyword>
<dbReference type="PROSITE" id="PS50075">
    <property type="entry name" value="CARRIER"/>
    <property type="match status" value="1"/>
</dbReference>
<evidence type="ECO:0000256" key="8">
    <source>
        <dbReference type="PROSITE-ProRule" id="PRU01363"/>
    </source>
</evidence>
<dbReference type="InterPro" id="IPR049552">
    <property type="entry name" value="PKS_DH_N"/>
</dbReference>
<keyword evidence="14" id="KW-1185">Reference proteome</keyword>
<dbReference type="Gene3D" id="3.30.70.3290">
    <property type="match status" value="1"/>
</dbReference>
<dbReference type="InterPro" id="IPR036291">
    <property type="entry name" value="NAD(P)-bd_dom_sf"/>
</dbReference>
<dbReference type="InterPro" id="IPR014043">
    <property type="entry name" value="Acyl_transferase_dom"/>
</dbReference>
<dbReference type="SUPFAM" id="SSF52151">
    <property type="entry name" value="FabD/lysophospholipase-like"/>
    <property type="match status" value="1"/>
</dbReference>
<dbReference type="Pfam" id="PF16197">
    <property type="entry name" value="KAsynt_C_assoc"/>
    <property type="match status" value="1"/>
</dbReference>
<dbReference type="Gene3D" id="1.10.1200.10">
    <property type="entry name" value="ACP-like"/>
    <property type="match status" value="1"/>
</dbReference>
<feature type="region of interest" description="Disordered" evidence="9">
    <location>
        <begin position="2452"/>
        <end position="2481"/>
    </location>
</feature>
<dbReference type="InterPro" id="IPR032821">
    <property type="entry name" value="PKS_assoc"/>
</dbReference>
<evidence type="ECO:0000259" key="11">
    <source>
        <dbReference type="PROSITE" id="PS52004"/>
    </source>
</evidence>
<evidence type="ECO:0000313" key="14">
    <source>
        <dbReference type="Proteomes" id="UP000756346"/>
    </source>
</evidence>
<dbReference type="Pfam" id="PF14765">
    <property type="entry name" value="PS-DH"/>
    <property type="match status" value="1"/>
</dbReference>
<feature type="active site" description="Proton acceptor; for dehydratase activity" evidence="8">
    <location>
        <position position="1011"/>
    </location>
</feature>
<dbReference type="Proteomes" id="UP000756346">
    <property type="component" value="Unassembled WGS sequence"/>
</dbReference>
<dbReference type="SUPFAM" id="SSF53335">
    <property type="entry name" value="S-adenosyl-L-methionine-dependent methyltransferases"/>
    <property type="match status" value="1"/>
</dbReference>
<dbReference type="SUPFAM" id="SSF51735">
    <property type="entry name" value="NAD(P)-binding Rossmann-fold domains"/>
    <property type="match status" value="2"/>
</dbReference>
<dbReference type="Pfam" id="PF23114">
    <property type="entry name" value="NAD-bd_HRPKS_sdrA"/>
    <property type="match status" value="1"/>
</dbReference>
<keyword evidence="6" id="KW-0511">Multifunctional enzyme</keyword>
<name>A0A9P8Y6B7_9PEZI</name>
<dbReference type="SMART" id="SM00825">
    <property type="entry name" value="PKS_KS"/>
    <property type="match status" value="1"/>
</dbReference>
<evidence type="ECO:0000259" key="12">
    <source>
        <dbReference type="PROSITE" id="PS52019"/>
    </source>
</evidence>
<accession>A0A9P8Y6B7</accession>
<dbReference type="InterPro" id="IPR036736">
    <property type="entry name" value="ACP-like_sf"/>
</dbReference>
<evidence type="ECO:0000256" key="2">
    <source>
        <dbReference type="ARBA" id="ARBA00022553"/>
    </source>
</evidence>
<dbReference type="InterPro" id="IPR016036">
    <property type="entry name" value="Malonyl_transacylase_ACP-bd"/>
</dbReference>
<comment type="caution">
    <text evidence="13">The sequence shown here is derived from an EMBL/GenBank/DDBJ whole genome shotgun (WGS) entry which is preliminary data.</text>
</comment>
<dbReference type="PROSITE" id="PS52019">
    <property type="entry name" value="PKS_MFAS_DH"/>
    <property type="match status" value="1"/>
</dbReference>
<dbReference type="InterPro" id="IPR029063">
    <property type="entry name" value="SAM-dependent_MTases_sf"/>
</dbReference>
<keyword evidence="3" id="KW-0808">Transferase</keyword>
<dbReference type="Pfam" id="PF02801">
    <property type="entry name" value="Ketoacyl-synt_C"/>
    <property type="match status" value="1"/>
</dbReference>
<dbReference type="InterPro" id="IPR049551">
    <property type="entry name" value="PKS_DH_C"/>
</dbReference>
<dbReference type="Pfam" id="PF00107">
    <property type="entry name" value="ADH_zinc_N"/>
    <property type="match status" value="1"/>
</dbReference>
<dbReference type="GeneID" id="70181194"/>
<feature type="domain" description="Carrier" evidence="10">
    <location>
        <begin position="2366"/>
        <end position="2443"/>
    </location>
</feature>
<evidence type="ECO:0008006" key="15">
    <source>
        <dbReference type="Google" id="ProtNLM"/>
    </source>
</evidence>
<dbReference type="InterPro" id="IPR020841">
    <property type="entry name" value="PKS_Beta-ketoAc_synthase_dom"/>
</dbReference>
<dbReference type="SMART" id="SM00827">
    <property type="entry name" value="PKS_AT"/>
    <property type="match status" value="1"/>
</dbReference>
<dbReference type="SUPFAM" id="SSF50129">
    <property type="entry name" value="GroES-like"/>
    <property type="match status" value="1"/>
</dbReference>
<sequence length="3065" mass="335517">MADPEPIAIIGMGCRLPGGVSSPEELWTLVETKGSGWKLVPSERWNRDAFYHPDGAAIQAYNTKSGYFLTHDVSDFDSRFFGFGAHEADATDPQQRILLETTYEALENAGIPIESLKGSDTAVFAAVFARDYDRMGYKNLETFSKFNIGGTGEAIIANRLSHFFDLRGVSMTIDTGCSGSLVALHEACISLRARQSNLAIVGGTEVILHPDQNVAMSSGGMINSEGKCFAFDSRGAGYGRGEGVATVIVKRLADAIRDGDTVHAVIRNSGANQDGKTNGITLPNPEAQEALIRSVYKAAGLDPLETLYVEAHGTGTEVGDQAEIQSLGNVFGEKPRSRNLYVGSVKTNIGHLEAASGVAGLLKAIMVLKKQKIPPNLNFIKPKPGLRLEERQISVPLETTPLVPEHYNGPVRVSLNSFGYGGTNCHIILETLDQYVSSEKKVATNGHITNGSDGDETSKGQTNGQTNGLHHRHTNGHTNGHDTGSNGSNGANGAAVTDSAIDANQEVQDSLPLLFPLSANSEASLSAMPGILLEWLAAREVSESDLKDLSHTLSSRRSLFRWRKSFVAQDLKQLRSALSEPKISKTRASNSARIAFVFTGQGAQWAGMGRELAVSSKVFRRSLDQASEILKSLGCQWDLLEELSKTNSDSRINESEVAQPATTILQMALVDVLADFGISPQFVVGHSSGEIAAAYAGGALSQEDSVRVSYFRGRCSATAKKLNSLAGSMLATGYSEQAALQTLKAANLNDEKGRVVVACVNSPSSTTLSGDEPAIDYINSILTAAGVFSRKLKVETAYHSHHMEKVADSYIQTLGDLAGSDVRSGVEFLSSVTGQAKTSDFGPEYWVKNLVSKVRFHDALEAVAQRMGELGSRDVANIFIEIGPHAALQGPANQTLSAIPGFKSSYLSPISRGKNSSDTLSVLLGRIFELGGRIKLSRPLDGEPRHVVGDLAPYPWDHIKHWAESRLSRGHRLRQFPYHDLLGLYDVMSPIEEPRWRQHLSVQRHPWLKDHIVDGMIIFPGAGYSAMCIEAMKQLTQMQNADAKIVSTAMKDMQIVRPIIMPTESTGGLVEDVEVQLILSPSKTSDAWYTARVLSLQADQTWAEHVSAWIRVELESPLKPGAVESFGTEHTASIEEAFEALERIQSLAQERLPSESFYDERRKAGNDWGPSFALLTEAYIGPGIGFSKMNIPDIAQWMPAGYFQPHLIHPTTLDASNHMLPAIFHREISNAPIMPVSTEETIFSSLISSRPGDEMIVAMELKPQGRTAGLGNIWAFQKHPETGELRLVIIVRGLLLRAVGEDASKASSQVFKRKHNYQISYLEDPDFLTEPGFKQLLNQYFRLMTNKNPRMNVLEIGAGTGSATLPLFQALGDDARDLINHYCYTDISSGFFEPAKDRLDKWKSVIEYKTLDISKDPLKQDFSPQQYDVVVASNVLHATRSMKETMTNVRKLLKPGGTLLLAEANRITTTASHTPLLANDEWHELLLSTSFGGIEFSSPDCDGPLARTSFIVSKAVEESRDETFPAPTSVQIVTNPASAISKTAADSLSTTYQEQGLSSASTTWELLPEVKEDADTLYVVLDSANSAILAKPDPGTFHRIQNLVANCRNILWISFQESDGADLAPAKALVNGLARVMRRENEGIKFITVEVRDLVTEEVVVDMVKETVRISQLLLSKEKEHVTTDDEEFVLSGGKILIPRVYADKKFNDWTDRLNGHSLLTPTTFQDPTLPLRMEVGAPGLLNSIHFVKDEIPSQALGEEEIQIDSAAFGVNFRDVFNALGQLHQSTFIGEVSGVVTAMGSGEFVQSTYKVGDRVVGMLAQPFASYSRLRGYEAHVIPDSLSFAEAASVHVIFTTVYYSLVTLARLEAGQTVLIHSGSGGVGQAAIQLAQHLGATVYVTVGSEEKRQFLIKEYGVPASNILSSRANPRDLKSKVMRLTGGRGVDVVLNSTSGEMLSASWECVASLGYHIELGKSDIDKNRHISMAPFKRNVTFASVDLVVIASERPKVLYKALHEALALFEAGVLKPVRPLNVFPADRLEAAFRLIAERKHMGKVVIDFKKDTMVQAVLPPPPQLQLKRNGTYIIAGGLGDIGRTLFSHLSKLGAGHIITLSRRAIGEEERSGFEKEAAKFGAKLHILQCDITDVQSVKNVAKYCQDSLPPVRGLIHAGMVLQDRPMTLMTDSEWNTVLAPKTVGTINLDNVFASPELEFFIILASMSGILGNPGQANYSAANAFQDSFVTSRNKSNGTRYASFDLPLVNDTAANSSLKSESRDSVVRGSIIFNFDELLQLVDYTMDASTDIGKPFFHSLMGFDRQSMNNISANYVWGAQFRTIPQMQEAGSNEFGNTSLKKDVEALLRNVTSVDEAVNIITETTVEKFVAFLNLDAEDVSADEPLSTFGLDSLVSIELKNWMVRTFKVSLQASELTSAPSIVHLAKRLASRSKLLPADLAQSPEAPKHNHEPAETNGHFQDKPAAREDASTSIPDFDCCAVPGKEALQPVPDLLETMKDHMESIAHFATNESEVDDLRAAIAEFTAPNGIAAQIHKQIQNDARDPAVGNWVSKFLAEDYHLRMRQAVQYTNFMAINHASPVPHTQAERAALLAVTAYQLKLDIDDGSVATPFIMDTSVCRLPLQRLFNTYRQPQVVRDELKKGSGTHCVVLRRGRLFKVPLQDGDKPASLEAVKSTFDSILELVNDDGTWAGILTTDNRDSWAMKRTDLLAIDPANATYFQTIEDAAFTVNLDDGEASLYGDWAKKSKLGDGFNRWNDKALQLVVTAEGNSGVLVEHSYLDGTTPAPLYDRLRDAIAAHRPDSATNGHTNGHSHQLAFEELSLALSPEIESHISSLRTRWLEFGALREFISYPLPTISSSLLGQSKIPTKGGYDVLCQLALYFYFGHVTPSWQPVMLSHFHQGRHDIVQITSPPVRAFCEAAGDESIPATKRRDLLLEAAKDVTRRIRDGKDGKGFCRLYSVIQMQWPEDQPKAALFDDALFRRAYDFTSVTNPNHNTVEGITTPLDPSALRLRYTIRDNDSWISFNCPTGQAEKLRKCVDQAATIIRTLALAD</sequence>
<dbReference type="InterPro" id="IPR042104">
    <property type="entry name" value="PKS_dehydratase_sf"/>
</dbReference>
<dbReference type="Gene3D" id="3.10.129.110">
    <property type="entry name" value="Polyketide synthase dehydratase"/>
    <property type="match status" value="1"/>
</dbReference>
<dbReference type="SMART" id="SM00826">
    <property type="entry name" value="PKS_DH"/>
    <property type="match status" value="1"/>
</dbReference>
<dbReference type="PANTHER" id="PTHR43775">
    <property type="entry name" value="FATTY ACID SYNTHASE"/>
    <property type="match status" value="1"/>
</dbReference>
<dbReference type="InterPro" id="IPR050091">
    <property type="entry name" value="PKS_NRPS_Biosynth_Enz"/>
</dbReference>
<dbReference type="InterPro" id="IPR020806">
    <property type="entry name" value="PKS_PP-bd"/>
</dbReference>
<dbReference type="RefSeq" id="XP_046012413.1">
    <property type="nucleotide sequence ID" value="XM_046151648.1"/>
</dbReference>
<dbReference type="CDD" id="cd00833">
    <property type="entry name" value="PKS"/>
    <property type="match status" value="1"/>
</dbReference>
<dbReference type="Pfam" id="PF00698">
    <property type="entry name" value="Acyl_transf_1"/>
    <property type="match status" value="1"/>
</dbReference>
<dbReference type="GO" id="GO:0016491">
    <property type="term" value="F:oxidoreductase activity"/>
    <property type="evidence" value="ECO:0007669"/>
    <property type="project" value="UniProtKB-KW"/>
</dbReference>
<dbReference type="InterPro" id="IPR042231">
    <property type="entry name" value="Cho/carn_acyl_trans_2"/>
</dbReference>
<dbReference type="SUPFAM" id="SSF55048">
    <property type="entry name" value="Probable ACP-binding domain of malonyl-CoA ACP transacylase"/>
    <property type="match status" value="1"/>
</dbReference>
<dbReference type="InterPro" id="IPR013149">
    <property type="entry name" value="ADH-like_C"/>
</dbReference>